<evidence type="ECO:0000256" key="1">
    <source>
        <dbReference type="ARBA" id="ARBA00022576"/>
    </source>
</evidence>
<dbReference type="CDD" id="cd05009">
    <property type="entry name" value="SIS_GlmS_GlmD_2"/>
    <property type="match status" value="1"/>
</dbReference>
<reference evidence="4 5" key="1">
    <citation type="submission" date="2016-10" db="EMBL/GenBank/DDBJ databases">
        <authorList>
            <person name="Varghese N."/>
            <person name="Submissions S."/>
        </authorList>
    </citation>
    <scope>NUCLEOTIDE SEQUENCE [LARGE SCALE GENOMIC DNA]</scope>
    <source>
        <strain evidence="4 5">DSM 26672</strain>
    </source>
</reference>
<keyword evidence="1 4" id="KW-0808">Transferase</keyword>
<keyword evidence="5" id="KW-1185">Reference proteome</keyword>
<dbReference type="GO" id="GO:0008483">
    <property type="term" value="F:transaminase activity"/>
    <property type="evidence" value="ECO:0007669"/>
    <property type="project" value="UniProtKB-KW"/>
</dbReference>
<dbReference type="InterPro" id="IPR035466">
    <property type="entry name" value="GlmS/AgaS_SIS"/>
</dbReference>
<dbReference type="PROSITE" id="PS51464">
    <property type="entry name" value="SIS"/>
    <property type="match status" value="2"/>
</dbReference>
<dbReference type="InterPro" id="IPR001347">
    <property type="entry name" value="SIS_dom"/>
</dbReference>
<evidence type="ECO:0000256" key="2">
    <source>
        <dbReference type="ARBA" id="ARBA00022737"/>
    </source>
</evidence>
<sequence>MTGSMPEALLTREASEAAEVAARQISANASAMERLSERLRRRRPAFIATCARGSSDHAMTYAKYLLERTLGLPVASLGPSLASVYREELDLSEAVFIAASQSGRSPDTLQLTETARRGGALTIGLINDMASPLAGLVDVALPLGAGPETSVAATKSFLATGIALLHLAAAWSCERSLADALVRSPELLRQAGLCDWSPFFRRLEHATSLYVIGRGLGLGIAQEMALKFKETCRIHAEAFSAAEVLHGPLALVGPGFPALVLDPADEGSDSTLSVARSLAALGAEIAYAGSEAAPGLALPVPPEPPAVLMPLLQARAFYGGIAALAAARGLDPDRPPHLRKVTQTL</sequence>
<comment type="caution">
    <text evidence="4">The sequence shown here is derived from an EMBL/GenBank/DDBJ whole genome shotgun (WGS) entry which is preliminary data.</text>
</comment>
<evidence type="ECO:0000313" key="4">
    <source>
        <dbReference type="EMBL" id="SDH27789.1"/>
    </source>
</evidence>
<proteinExistence type="predicted"/>
<name>A0ABY0P4M1_9HYPH</name>
<dbReference type="SUPFAM" id="SSF53697">
    <property type="entry name" value="SIS domain"/>
    <property type="match status" value="1"/>
</dbReference>
<evidence type="ECO:0000259" key="3">
    <source>
        <dbReference type="PROSITE" id="PS51464"/>
    </source>
</evidence>
<dbReference type="Pfam" id="PF01380">
    <property type="entry name" value="SIS"/>
    <property type="match status" value="2"/>
</dbReference>
<dbReference type="InterPro" id="IPR035490">
    <property type="entry name" value="GlmS/FrlB_SIS"/>
</dbReference>
<feature type="domain" description="SIS" evidence="3">
    <location>
        <begin position="199"/>
        <end position="335"/>
    </location>
</feature>
<dbReference type="CDD" id="cd05008">
    <property type="entry name" value="SIS_GlmS_GlmD_1"/>
    <property type="match status" value="1"/>
</dbReference>
<accession>A0ABY0P4M1</accession>
<dbReference type="InterPro" id="IPR046348">
    <property type="entry name" value="SIS_dom_sf"/>
</dbReference>
<protein>
    <submittedName>
        <fullName evidence="4">Glucosamine--fructose-6-phosphate aminotransferase (Isomerizing)</fullName>
    </submittedName>
</protein>
<dbReference type="Proteomes" id="UP000199468">
    <property type="component" value="Unassembled WGS sequence"/>
</dbReference>
<keyword evidence="2" id="KW-0677">Repeat</keyword>
<organism evidence="4 5">
    <name type="scientific">Bosea robiniae</name>
    <dbReference type="NCBI Taxonomy" id="1036780"/>
    <lineage>
        <taxon>Bacteria</taxon>
        <taxon>Pseudomonadati</taxon>
        <taxon>Pseudomonadota</taxon>
        <taxon>Alphaproteobacteria</taxon>
        <taxon>Hyphomicrobiales</taxon>
        <taxon>Boseaceae</taxon>
        <taxon>Bosea</taxon>
    </lineage>
</organism>
<evidence type="ECO:0000313" key="5">
    <source>
        <dbReference type="Proteomes" id="UP000199468"/>
    </source>
</evidence>
<dbReference type="EMBL" id="FNBZ01000007">
    <property type="protein sequence ID" value="SDH27789.1"/>
    <property type="molecule type" value="Genomic_DNA"/>
</dbReference>
<dbReference type="PANTHER" id="PTHR10937:SF8">
    <property type="entry name" value="AMINOTRANSFERASE-RELATED"/>
    <property type="match status" value="1"/>
</dbReference>
<feature type="domain" description="SIS" evidence="3">
    <location>
        <begin position="35"/>
        <end position="183"/>
    </location>
</feature>
<gene>
    <name evidence="4" type="ORF">SAMN05421844_107354</name>
</gene>
<dbReference type="Gene3D" id="3.40.50.10490">
    <property type="entry name" value="Glucose-6-phosphate isomerase like protein, domain 1"/>
    <property type="match status" value="2"/>
</dbReference>
<dbReference type="PANTHER" id="PTHR10937">
    <property type="entry name" value="GLUCOSAMINE--FRUCTOSE-6-PHOSPHATE AMINOTRANSFERASE, ISOMERIZING"/>
    <property type="match status" value="1"/>
</dbReference>
<keyword evidence="1 4" id="KW-0032">Aminotransferase</keyword>